<dbReference type="GO" id="GO:0005634">
    <property type="term" value="C:nucleus"/>
    <property type="evidence" value="ECO:0007669"/>
    <property type="project" value="UniProtKB-SubCell"/>
</dbReference>
<evidence type="ECO:0000313" key="10">
    <source>
        <dbReference type="EMBL" id="ROT80644.1"/>
    </source>
</evidence>
<dbReference type="Gene3D" id="1.10.10.60">
    <property type="entry name" value="Homeodomain-like"/>
    <property type="match status" value="1"/>
</dbReference>
<dbReference type="InterPro" id="IPR020479">
    <property type="entry name" value="HD_metazoa"/>
</dbReference>
<dbReference type="FunFam" id="1.10.10.60:FF:000113">
    <property type="entry name" value="homeobox protein Hox-B1"/>
    <property type="match status" value="1"/>
</dbReference>
<dbReference type="InterPro" id="IPR046327">
    <property type="entry name" value="HXA1/B1/D1"/>
</dbReference>
<feature type="region of interest" description="Disordered" evidence="8">
    <location>
        <begin position="464"/>
        <end position="564"/>
    </location>
</feature>
<evidence type="ECO:0000256" key="4">
    <source>
        <dbReference type="ARBA" id="ARBA00023155"/>
    </source>
</evidence>
<proteinExistence type="predicted"/>
<evidence type="ECO:0000256" key="1">
    <source>
        <dbReference type="ARBA" id="ARBA00004123"/>
    </source>
</evidence>
<dbReference type="PANTHER" id="PTHR45946">
    <property type="entry name" value="HOMEOBOX PROTEIN ROUGH-RELATED"/>
    <property type="match status" value="1"/>
</dbReference>
<dbReference type="AlphaFoldDB" id="A0A3R7N971"/>
<name>A0A3R7N971_PENVA</name>
<feature type="DNA-binding region" description="Homeobox" evidence="6">
    <location>
        <begin position="326"/>
        <end position="379"/>
    </location>
</feature>
<reference evidence="10 11" key="1">
    <citation type="submission" date="2018-04" db="EMBL/GenBank/DDBJ databases">
        <authorList>
            <person name="Zhang X."/>
            <person name="Yuan J."/>
            <person name="Li F."/>
            <person name="Xiang J."/>
        </authorList>
    </citation>
    <scope>NUCLEOTIDE SEQUENCE [LARGE SCALE GENOMIC DNA]</scope>
    <source>
        <tissue evidence="10">Muscle</tissue>
    </source>
</reference>
<evidence type="ECO:0000256" key="3">
    <source>
        <dbReference type="ARBA" id="ARBA00023125"/>
    </source>
</evidence>
<evidence type="ECO:0000256" key="8">
    <source>
        <dbReference type="SAM" id="MobiDB-lite"/>
    </source>
</evidence>
<organism evidence="10 11">
    <name type="scientific">Penaeus vannamei</name>
    <name type="common">Whiteleg shrimp</name>
    <name type="synonym">Litopenaeus vannamei</name>
    <dbReference type="NCBI Taxonomy" id="6689"/>
    <lineage>
        <taxon>Eukaryota</taxon>
        <taxon>Metazoa</taxon>
        <taxon>Ecdysozoa</taxon>
        <taxon>Arthropoda</taxon>
        <taxon>Crustacea</taxon>
        <taxon>Multicrustacea</taxon>
        <taxon>Malacostraca</taxon>
        <taxon>Eumalacostraca</taxon>
        <taxon>Eucarida</taxon>
        <taxon>Decapoda</taxon>
        <taxon>Dendrobranchiata</taxon>
        <taxon>Penaeoidea</taxon>
        <taxon>Penaeidae</taxon>
        <taxon>Penaeus</taxon>
    </lineage>
</organism>
<evidence type="ECO:0000256" key="6">
    <source>
        <dbReference type="PROSITE-ProRule" id="PRU00108"/>
    </source>
</evidence>
<feature type="compositionally biased region" description="Low complexity" evidence="8">
    <location>
        <begin position="542"/>
        <end position="564"/>
    </location>
</feature>
<evidence type="ECO:0000313" key="11">
    <source>
        <dbReference type="Proteomes" id="UP000283509"/>
    </source>
</evidence>
<dbReference type="PRINTS" id="PR00024">
    <property type="entry name" value="HOMEOBOX"/>
</dbReference>
<feature type="compositionally biased region" description="Polar residues" evidence="8">
    <location>
        <begin position="524"/>
        <end position="533"/>
    </location>
</feature>
<feature type="region of interest" description="Disordered" evidence="8">
    <location>
        <begin position="370"/>
        <end position="445"/>
    </location>
</feature>
<feature type="domain" description="Homeobox" evidence="9">
    <location>
        <begin position="324"/>
        <end position="378"/>
    </location>
</feature>
<feature type="compositionally biased region" description="Pro residues" evidence="8">
    <location>
        <begin position="136"/>
        <end position="157"/>
    </location>
</feature>
<accession>A0A3R7N971</accession>
<dbReference type="STRING" id="6689.A0A3R7N971"/>
<dbReference type="Pfam" id="PF00046">
    <property type="entry name" value="Homeodomain"/>
    <property type="match status" value="1"/>
</dbReference>
<keyword evidence="4 6" id="KW-0371">Homeobox</keyword>
<dbReference type="PANTHER" id="PTHR45946:SF4">
    <property type="entry name" value="HOMEOBOX PROTEIN ROUGH-RELATED"/>
    <property type="match status" value="1"/>
</dbReference>
<dbReference type="InterPro" id="IPR009057">
    <property type="entry name" value="Homeodomain-like_sf"/>
</dbReference>
<gene>
    <name evidence="10" type="ORF">C7M84_000611</name>
</gene>
<dbReference type="PROSITE" id="PS50071">
    <property type="entry name" value="HOMEOBOX_2"/>
    <property type="match status" value="1"/>
</dbReference>
<dbReference type="OrthoDB" id="6159439at2759"/>
<dbReference type="SMART" id="SM00389">
    <property type="entry name" value="HOX"/>
    <property type="match status" value="1"/>
</dbReference>
<protein>
    <submittedName>
        <fullName evidence="10">Labial</fullName>
    </submittedName>
</protein>
<dbReference type="CDD" id="cd00086">
    <property type="entry name" value="homeodomain"/>
    <property type="match status" value="1"/>
</dbReference>
<keyword evidence="5 6" id="KW-0539">Nucleus</keyword>
<feature type="compositionally biased region" description="Pro residues" evidence="8">
    <location>
        <begin position="21"/>
        <end position="31"/>
    </location>
</feature>
<evidence type="ECO:0000256" key="5">
    <source>
        <dbReference type="ARBA" id="ARBA00023242"/>
    </source>
</evidence>
<dbReference type="InterPro" id="IPR017970">
    <property type="entry name" value="Homeobox_CS"/>
</dbReference>
<dbReference type="EMBL" id="QCYY01001095">
    <property type="protein sequence ID" value="ROT80644.1"/>
    <property type="molecule type" value="Genomic_DNA"/>
</dbReference>
<feature type="region of interest" description="Disordered" evidence="8">
    <location>
        <begin position="1"/>
        <end position="100"/>
    </location>
</feature>
<feature type="compositionally biased region" description="Pro residues" evidence="8">
    <location>
        <begin position="44"/>
        <end position="57"/>
    </location>
</feature>
<feature type="compositionally biased region" description="Pro residues" evidence="8">
    <location>
        <begin position="67"/>
        <end position="89"/>
    </location>
</feature>
<dbReference type="SUPFAM" id="SSF46689">
    <property type="entry name" value="Homeodomain-like"/>
    <property type="match status" value="1"/>
</dbReference>
<comment type="caution">
    <text evidence="10">The sequence shown here is derived from an EMBL/GenBank/DDBJ whole genome shotgun (WGS) entry which is preliminary data.</text>
</comment>
<feature type="region of interest" description="Disordered" evidence="8">
    <location>
        <begin position="123"/>
        <end position="157"/>
    </location>
</feature>
<dbReference type="InterPro" id="IPR001356">
    <property type="entry name" value="HD"/>
</dbReference>
<feature type="compositionally biased region" description="Polar residues" evidence="8">
    <location>
        <begin position="402"/>
        <end position="429"/>
    </location>
</feature>
<dbReference type="GO" id="GO:0000978">
    <property type="term" value="F:RNA polymerase II cis-regulatory region sequence-specific DNA binding"/>
    <property type="evidence" value="ECO:0007669"/>
    <property type="project" value="TreeGrafter"/>
</dbReference>
<keyword evidence="3 6" id="KW-0238">DNA-binding</keyword>
<feature type="compositionally biased region" description="Low complexity" evidence="8">
    <location>
        <begin position="32"/>
        <end position="43"/>
    </location>
</feature>
<evidence type="ECO:0000256" key="2">
    <source>
        <dbReference type="ARBA" id="ARBA00022473"/>
    </source>
</evidence>
<comment type="subcellular location">
    <subcellularLocation>
        <location evidence="1 6 7">Nucleus</location>
    </subcellularLocation>
</comment>
<evidence type="ECO:0000256" key="7">
    <source>
        <dbReference type="RuleBase" id="RU000682"/>
    </source>
</evidence>
<evidence type="ECO:0000259" key="9">
    <source>
        <dbReference type="PROSITE" id="PS50071"/>
    </source>
</evidence>
<dbReference type="Proteomes" id="UP000283509">
    <property type="component" value="Unassembled WGS sequence"/>
</dbReference>
<dbReference type="GO" id="GO:0000981">
    <property type="term" value="F:DNA-binding transcription factor activity, RNA polymerase II-specific"/>
    <property type="evidence" value="ECO:0007669"/>
    <property type="project" value="InterPro"/>
</dbReference>
<keyword evidence="2" id="KW-0217">Developmental protein</keyword>
<sequence length="609" mass="64933">MLCVDIEDLGQRRGGPGTVLRPPPQLLPLPSTPHLLLSLNHPFPHLPPSPSSPPQLHPPSTTHLHPPLTPPTPPPSQLSPIFTPPPTTPKEPGEVAATPKYRAAKFRVKSSWLDRRNRLADYPQTHSPLLPSAMSSPPPHSLPSSPSPPFSSSPPQSPILLSSLPSSLLLSPSFFLPPDSCFSSLLLPSLPYSFPSSPPPPSPSSPPSLPISSLLLLFAPSPIPSPPPLPLSHYYRPVSREAHNASHSVKRSQTRNEFNQRALQRRQTHIGYTRRWRARNTLKFKQSYCSPVSSGPAAVMDVGRGNMTITPKTDYGGFGGGTGRTNFTTKQLTELEKEFHFNKYLTRARRIEIASALQLNETQVKIWFQNRRMKQKKRMKEGPSPPTPHRPESPGSVGGGTSASQPLQVPTSASKPKTQALPATTQSPSVRAAPAAAPEGLPPGLPNVLRVPLIIAGSRVVGPPAAPCTSVRRTPLQQKAAPPAARLLDTPTRPPGPRRASGGAGRPRGPAVDRGTEPCDATRATLSRNVSSSRPERRRPGPRAAPGEGAAGAAPGDAAAKGAPRGSAWATLSLILSGLWDLQEWLQDLSASSDVTAVAVIITLLAQGI</sequence>
<keyword evidence="11" id="KW-1185">Reference proteome</keyword>
<reference evidence="10 11" key="2">
    <citation type="submission" date="2019-01" db="EMBL/GenBank/DDBJ databases">
        <title>The decoding of complex shrimp genome reveals the adaptation for benthos swimmer, frequently molting mechanism and breeding impact on genome.</title>
        <authorList>
            <person name="Sun Y."/>
            <person name="Gao Y."/>
            <person name="Yu Y."/>
        </authorList>
    </citation>
    <scope>NUCLEOTIDE SEQUENCE [LARGE SCALE GENOMIC DNA]</scope>
    <source>
        <tissue evidence="10">Muscle</tissue>
    </source>
</reference>
<dbReference type="PROSITE" id="PS00027">
    <property type="entry name" value="HOMEOBOX_1"/>
    <property type="match status" value="1"/>
</dbReference>